<sequence length="279" mass="31798">MIKLSRSRGAADLHADFTGEGLYTKLVALVSARMQYGQAMKFKGVIGDWAKTKEQLKKDSHDKCAYCECSTATVSYGDVEHFRPKSVYWWLALCVDNYVYSCQLCNQQYKKAVFGIAGTLLPSPRLPATLPTDEQALRRLISRICPDPATVDESQLRQKWLAEDADLPHPYLEDPEPLFDWAEVRTNQEVLLVANPQASLRAQRAVTASINHLGLNRETLTRRRYVSYQQLNTLIFFWNADIAQDLKDRALQEIRTACTDQHEFAGMCRYYARKANVPV</sequence>
<dbReference type="EMBL" id="JACCAT010000001">
    <property type="protein sequence ID" value="NYH12175.1"/>
    <property type="molecule type" value="Genomic_DNA"/>
</dbReference>
<name>A0A7Y9W0T1_9PSED</name>
<evidence type="ECO:0000313" key="1">
    <source>
        <dbReference type="EMBL" id="NYH12175.1"/>
    </source>
</evidence>
<organism evidence="1 2">
    <name type="scientific">Pseudomonas moraviensis</name>
    <dbReference type="NCBI Taxonomy" id="321662"/>
    <lineage>
        <taxon>Bacteria</taxon>
        <taxon>Pseudomonadati</taxon>
        <taxon>Pseudomonadota</taxon>
        <taxon>Gammaproteobacteria</taxon>
        <taxon>Pseudomonadales</taxon>
        <taxon>Pseudomonadaceae</taxon>
        <taxon>Pseudomonas</taxon>
    </lineage>
</organism>
<accession>A0A7Y9W0T1</accession>
<dbReference type="Gene3D" id="1.10.30.50">
    <property type="match status" value="1"/>
</dbReference>
<dbReference type="Proteomes" id="UP000553035">
    <property type="component" value="Unassembled WGS sequence"/>
</dbReference>
<gene>
    <name evidence="1" type="ORF">GGI52_005218</name>
</gene>
<evidence type="ECO:0000313" key="2">
    <source>
        <dbReference type="Proteomes" id="UP000553035"/>
    </source>
</evidence>
<reference evidence="1 2" key="1">
    <citation type="submission" date="2020-07" db="EMBL/GenBank/DDBJ databases">
        <title>Exploring microbial biodiversity for novel pathways involved in the catabolism of aromatic compounds derived from lignin.</title>
        <authorList>
            <person name="Elkins J."/>
        </authorList>
    </citation>
    <scope>NUCLEOTIDE SEQUENCE [LARGE SCALE GENOMIC DNA]</scope>
    <source>
        <strain evidence="1 2">VanB</strain>
    </source>
</reference>
<proteinExistence type="predicted"/>
<dbReference type="AlphaFoldDB" id="A0A7Y9W0T1"/>
<protein>
    <submittedName>
        <fullName evidence="1">Uncharacterized protein (TIGR02646 family)</fullName>
    </submittedName>
</protein>
<comment type="caution">
    <text evidence="1">The sequence shown here is derived from an EMBL/GenBank/DDBJ whole genome shotgun (WGS) entry which is preliminary data.</text>
</comment>
<dbReference type="RefSeq" id="WP_179695202.1">
    <property type="nucleotide sequence ID" value="NZ_JACCAT010000001.1"/>
</dbReference>